<feature type="domain" description="FHA" evidence="3">
    <location>
        <begin position="23"/>
        <end position="73"/>
    </location>
</feature>
<comment type="similarity">
    <text evidence="1">Belongs to the CEP170 family.</text>
</comment>
<feature type="region of interest" description="Disordered" evidence="2">
    <location>
        <begin position="172"/>
        <end position="205"/>
    </location>
</feature>
<feature type="region of interest" description="Disordered" evidence="2">
    <location>
        <begin position="929"/>
        <end position="949"/>
    </location>
</feature>
<feature type="compositionally biased region" description="Polar residues" evidence="2">
    <location>
        <begin position="1148"/>
        <end position="1169"/>
    </location>
</feature>
<proteinExistence type="inferred from homology"/>
<feature type="compositionally biased region" description="Polar residues" evidence="2">
    <location>
        <begin position="1022"/>
        <end position="1031"/>
    </location>
</feature>
<dbReference type="InterPro" id="IPR029300">
    <property type="entry name" value="CEP170_C"/>
</dbReference>
<feature type="compositionally biased region" description="Basic and acidic residues" evidence="2">
    <location>
        <begin position="1451"/>
        <end position="1473"/>
    </location>
</feature>
<feature type="region of interest" description="Disordered" evidence="2">
    <location>
        <begin position="1272"/>
        <end position="1362"/>
    </location>
</feature>
<feature type="region of interest" description="Disordered" evidence="2">
    <location>
        <begin position="692"/>
        <end position="739"/>
    </location>
</feature>
<feature type="region of interest" description="Disordered" evidence="2">
    <location>
        <begin position="1022"/>
        <end position="1212"/>
    </location>
</feature>
<feature type="region of interest" description="Disordered" evidence="2">
    <location>
        <begin position="627"/>
        <end position="647"/>
    </location>
</feature>
<dbReference type="InterPro" id="IPR000253">
    <property type="entry name" value="FHA_dom"/>
</dbReference>
<feature type="compositionally biased region" description="Polar residues" evidence="2">
    <location>
        <begin position="692"/>
        <end position="703"/>
    </location>
</feature>
<protein>
    <submittedName>
        <fullName evidence="4">C170B protein</fullName>
    </submittedName>
</protein>
<feature type="compositionally biased region" description="Low complexity" evidence="2">
    <location>
        <begin position="1399"/>
        <end position="1416"/>
    </location>
</feature>
<gene>
    <name evidence="4" type="primary">Cep170b</name>
    <name evidence="4" type="ORF">INDMAC_R04464</name>
</gene>
<feature type="compositionally biased region" description="Low complexity" evidence="2">
    <location>
        <begin position="470"/>
        <end position="480"/>
    </location>
</feature>
<feature type="compositionally biased region" description="Basic and acidic residues" evidence="2">
    <location>
        <begin position="482"/>
        <end position="491"/>
    </location>
</feature>
<feature type="compositionally biased region" description="Low complexity" evidence="2">
    <location>
        <begin position="493"/>
        <end position="503"/>
    </location>
</feature>
<feature type="region of interest" description="Disordered" evidence="2">
    <location>
        <begin position="777"/>
        <end position="832"/>
    </location>
</feature>
<dbReference type="Pfam" id="PF15308">
    <property type="entry name" value="CEP170_C"/>
    <property type="match status" value="1"/>
</dbReference>
<dbReference type="SMART" id="SM00240">
    <property type="entry name" value="FHA"/>
    <property type="match status" value="1"/>
</dbReference>
<dbReference type="PANTHER" id="PTHR15715">
    <property type="entry name" value="CENTROSOMAL PROTEIN OF 170 KDA"/>
    <property type="match status" value="1"/>
</dbReference>
<name>A0A7L1G7L1_9PICI</name>
<feature type="region of interest" description="Disordered" evidence="2">
    <location>
        <begin position="417"/>
        <end position="597"/>
    </location>
</feature>
<sequence>MSVTSWFLVSSTGIRHRLPREMIFVGRDDCELMLQSRSVDKQHAVINYDKEKDEHWVKDLGSLNGTFVNDVRIPDQKYITLKLNDVIRFGYDILLHTGGMGTLQLLVVSLQHEKYTSQLQMNYKGTAMKRAEQPMEHGVYSESPQAKMEKGERKAITETNTYRTPLYGQPSWWGEDDANNEDRRQEEHYSERSKEITQHEEELNGNISTYRDSQEQSVFAFRREPSYFEIPTKEFQQPSKSPETQVHEIPTKDIDAVVAPVVQSHASFTIEFDDGTPGKIKIKDHVTKFSLRQRRPYSKEPAHTEVLSAESKVADWLVQNDPSLMRRQSPGDDVYSTKSDLPVHVRTLKGNRHEDGTQSDSEDPVAPKAEKEATTTGSERVTEQARLQRQMRRDPHEMLHNKQAFVIEFFEDTPRKKRSQSFTHSAHSSQSDTDPGLKTKAEKRKNALPAEKLGNVAPPSHLGAQGGKPSNSSSGTQRTSSFKRDKTEDRINSSSSSASRASAKTYGSVGRKSKMAQDFMAEYLRETAQSGKPSTEKPAPLPVPVAPRVVVSSEPESVSAPPPEVKSAQGRRNDEEDSVSETGTYTIETESQDKEVEEARKMIDQVFGVLESPDFTRISSAFRPIIKGEKDDSSSHQHLISENGTSQKSSLLQAFASKAASGSQADVQVWAMSAASQGSQKWVSRWASLADSYSDSGSVSGQESGVAPKPGEPENTVPLRTRRLLPQLPPSEKSDSPTPAAVLVCQESYSEVTKRTIVKDHCVEACDDPNSRLFIQEDLDPDSLSDASRSDDGFSADKGKKYRESNKMQEQVGEDTRSECWQPGSSQVSSMRAVSEPISTSFYIGDGSNDAEIPSKLSLNMSHARADKDSKDQEFSFKSAGTSVPGKPPVKDVSAYINAAGKVVISLHQNLPQDQENMTGKETSFVRQESFTKDKSSSGVPQNKLPHISSHPLLKDLEAVRSTHMDFGQETHLLLKDTETALAALEAKLLCQSQQLEPSESAGQLEDSLSGDSDVDTASTVSLVSGKNVPTNAPKRKAVTSLQKEKSSSTPSIQDQYGQPSARDRLTEKRKTQAPEASNHTETAKRFQMKRSTGTRGSLDFTDDERSSSLPYLPVPDAVVSDHEHSVTRPAPRRKPFTQAAKEEHSKTTLNVQKIQQVLTRSNSLSTPRPTRASKLRRARLGDTSDNECVDTEKSAANPEATALGTKQSTETKKLSRLDILAMPRKRAGSFTVPSDSETTQSRPGFSGRSVESYRKTTAAAEVRAAARKMAAAASTKQPFIRTRSSSVKYSSSSSKCLPQGSDYTSTSEEEYGSNHSSPKHKRSHTSTATQTPRIRGCGLSKQKHNSRETDDDEDFDDQSDPYNFMAQTAEIAEIARLSQTLVKDVAILAREIHDVAGDGDSQSSSGTGPSTSLSSVPNTPASTISAREELVQHIPEASLNYQKVPPGSVELKDFDQNMNDNREEDPSRKTRTRNREEAGHLFLYIQHCFKLQYVIFDNLMLNPVSQLSHTIRENTENLAEKMKILFQNSEKTWEEMEAKMNSENEVPILKTSNKEISSILKELRRVQKQLEVINAIIDPTGNLDIVASNKASCAAKQSTATKVRTPNTSGSTLETLSPAQMRNYTQKSNCGSSSLQDSNFIPDGEKYVI</sequence>
<feature type="compositionally biased region" description="Polar residues" evidence="2">
    <location>
        <begin position="1232"/>
        <end position="1244"/>
    </location>
</feature>
<feature type="compositionally biased region" description="Low complexity" evidence="2">
    <location>
        <begin position="546"/>
        <end position="559"/>
    </location>
</feature>
<evidence type="ECO:0000256" key="1">
    <source>
        <dbReference type="ARBA" id="ARBA00010436"/>
    </source>
</evidence>
<feature type="compositionally biased region" description="Polar residues" evidence="2">
    <location>
        <begin position="636"/>
        <end position="647"/>
    </location>
</feature>
<feature type="compositionally biased region" description="Polar residues" evidence="2">
    <location>
        <begin position="1048"/>
        <end position="1059"/>
    </location>
</feature>
<dbReference type="OrthoDB" id="444265at2759"/>
<feature type="compositionally biased region" description="Basic and acidic residues" evidence="2">
    <location>
        <begin position="788"/>
        <end position="807"/>
    </location>
</feature>
<feature type="compositionally biased region" description="Basic and acidic residues" evidence="2">
    <location>
        <begin position="864"/>
        <end position="875"/>
    </location>
</feature>
<reference evidence="4 5" key="1">
    <citation type="submission" date="2019-09" db="EMBL/GenBank/DDBJ databases">
        <title>Bird 10,000 Genomes (B10K) Project - Family phase.</title>
        <authorList>
            <person name="Zhang G."/>
        </authorList>
    </citation>
    <scope>NUCLEOTIDE SEQUENCE [LARGE SCALE GENOMIC DNA]</scope>
    <source>
        <strain evidence="4">B10K-DU-001-78</strain>
        <tissue evidence="4">Muscle</tissue>
    </source>
</reference>
<feature type="region of interest" description="Disordered" evidence="2">
    <location>
        <begin position="1397"/>
        <end position="1422"/>
    </location>
</feature>
<dbReference type="Pfam" id="PF00498">
    <property type="entry name" value="FHA"/>
    <property type="match status" value="1"/>
</dbReference>
<feature type="compositionally biased region" description="Basic and acidic residues" evidence="2">
    <location>
        <begin position="180"/>
        <end position="202"/>
    </location>
</feature>
<feature type="compositionally biased region" description="Polar residues" evidence="2">
    <location>
        <begin position="580"/>
        <end position="589"/>
    </location>
</feature>
<feature type="compositionally biased region" description="Acidic residues" evidence="2">
    <location>
        <begin position="1350"/>
        <end position="1360"/>
    </location>
</feature>
<evidence type="ECO:0000313" key="5">
    <source>
        <dbReference type="Proteomes" id="UP000557230"/>
    </source>
</evidence>
<dbReference type="InterPro" id="IPR051176">
    <property type="entry name" value="Cent_Immune-Sig_Mod"/>
</dbReference>
<feature type="region of interest" description="Disordered" evidence="2">
    <location>
        <begin position="1439"/>
        <end position="1473"/>
    </location>
</feature>
<feature type="compositionally biased region" description="Basic and acidic residues" evidence="2">
    <location>
        <begin position="1062"/>
        <end position="1073"/>
    </location>
</feature>
<feature type="compositionally biased region" description="Polar residues" evidence="2">
    <location>
        <begin position="823"/>
        <end position="832"/>
    </location>
</feature>
<accession>A0A7L1G7L1</accession>
<dbReference type="PROSITE" id="PS50006">
    <property type="entry name" value="FHA_DOMAIN"/>
    <property type="match status" value="1"/>
</dbReference>
<feature type="non-terminal residue" evidence="4">
    <location>
        <position position="1650"/>
    </location>
</feature>
<evidence type="ECO:0000259" key="3">
    <source>
        <dbReference type="PROSITE" id="PS50006"/>
    </source>
</evidence>
<dbReference type="PANTHER" id="PTHR15715:SF18">
    <property type="entry name" value="CENTROSOMAL PROTEIN OF 170 KDA PROTEIN B"/>
    <property type="match status" value="1"/>
</dbReference>
<evidence type="ECO:0000256" key="2">
    <source>
        <dbReference type="SAM" id="MobiDB-lite"/>
    </source>
</evidence>
<dbReference type="EMBL" id="VXBD01004163">
    <property type="protein sequence ID" value="NXN09862.1"/>
    <property type="molecule type" value="Genomic_DNA"/>
</dbReference>
<dbReference type="InterPro" id="IPR008984">
    <property type="entry name" value="SMAD_FHA_dom_sf"/>
</dbReference>
<feature type="compositionally biased region" description="Low complexity" evidence="2">
    <location>
        <begin position="1285"/>
        <end position="1296"/>
    </location>
</feature>
<evidence type="ECO:0000313" key="4">
    <source>
        <dbReference type="EMBL" id="NXN09862.1"/>
    </source>
</evidence>
<dbReference type="Gene3D" id="2.60.200.20">
    <property type="match status" value="1"/>
</dbReference>
<feature type="non-terminal residue" evidence="4">
    <location>
        <position position="1"/>
    </location>
</feature>
<feature type="region of interest" description="Disordered" evidence="2">
    <location>
        <begin position="1225"/>
        <end position="1254"/>
    </location>
</feature>
<organism evidence="4 5">
    <name type="scientific">Indicator maculatus</name>
    <name type="common">spotted honeyguide</name>
    <dbReference type="NCBI Taxonomy" id="545262"/>
    <lineage>
        <taxon>Eukaryota</taxon>
        <taxon>Metazoa</taxon>
        <taxon>Chordata</taxon>
        <taxon>Craniata</taxon>
        <taxon>Vertebrata</taxon>
        <taxon>Euteleostomi</taxon>
        <taxon>Archelosauria</taxon>
        <taxon>Archosauria</taxon>
        <taxon>Dinosauria</taxon>
        <taxon>Saurischia</taxon>
        <taxon>Theropoda</taxon>
        <taxon>Coelurosauria</taxon>
        <taxon>Aves</taxon>
        <taxon>Neognathae</taxon>
        <taxon>Neoaves</taxon>
        <taxon>Telluraves</taxon>
        <taxon>Coraciimorphae</taxon>
        <taxon>Piciformes</taxon>
        <taxon>Indicatoridae</taxon>
        <taxon>Indicator</taxon>
    </lineage>
</organism>
<feature type="compositionally biased region" description="Polar residues" evidence="2">
    <location>
        <begin position="420"/>
        <end position="433"/>
    </location>
</feature>
<dbReference type="SUPFAM" id="SSF49879">
    <property type="entry name" value="SMAD/FHA domain"/>
    <property type="match status" value="1"/>
</dbReference>
<comment type="caution">
    <text evidence="4">The sequence shown here is derived from an EMBL/GenBank/DDBJ whole genome shotgun (WGS) entry which is preliminary data.</text>
</comment>
<keyword evidence="5" id="KW-1185">Reference proteome</keyword>
<dbReference type="Proteomes" id="UP000557230">
    <property type="component" value="Unassembled WGS sequence"/>
</dbReference>
<feature type="region of interest" description="Disordered" evidence="2">
    <location>
        <begin position="862"/>
        <end position="886"/>
    </location>
</feature>
<feature type="region of interest" description="Disordered" evidence="2">
    <location>
        <begin position="322"/>
        <end position="399"/>
    </location>
</feature>